<reference evidence="1" key="2">
    <citation type="submission" date="2013-11" db="EMBL/GenBank/DDBJ databases">
        <title>Draft genome sequence of Anaerostipes caccae (DSM 14662).</title>
        <authorList>
            <person name="Sudarsanam P."/>
            <person name="Ley R."/>
            <person name="Guruge J."/>
            <person name="Turnbaugh P.J."/>
            <person name="Mahowald M."/>
            <person name="Liep D."/>
            <person name="Gordon J."/>
        </authorList>
    </citation>
    <scope>NUCLEOTIDE SEQUENCE</scope>
    <source>
        <strain evidence="1">DSM 14662</strain>
    </source>
</reference>
<protein>
    <submittedName>
        <fullName evidence="1">Uncharacterized protein</fullName>
    </submittedName>
</protein>
<proteinExistence type="predicted"/>
<comment type="caution">
    <text evidence="1">The sequence shown here is derived from an EMBL/GenBank/DDBJ whole genome shotgun (WGS) entry which is preliminary data.</text>
</comment>
<dbReference type="AlphaFoldDB" id="B0MF88"/>
<evidence type="ECO:0000313" key="2">
    <source>
        <dbReference type="Proteomes" id="UP000004935"/>
    </source>
</evidence>
<name>B0MF88_ANACD</name>
<dbReference type="EMBL" id="ABAX03000014">
    <property type="protein sequence ID" value="EDR97193.1"/>
    <property type="molecule type" value="Genomic_DNA"/>
</dbReference>
<dbReference type="Proteomes" id="UP000004935">
    <property type="component" value="Unassembled WGS sequence"/>
</dbReference>
<dbReference type="HOGENOM" id="CLU_3131610_0_0_9"/>
<sequence length="49" mass="5754">MACNFHILYHFASANIYSKACANFYFSAIKKACIFLKQHKYKLFSPFII</sequence>
<dbReference type="STRING" id="411490.ANACAC_02423"/>
<gene>
    <name evidence="1" type="ORF">ANACAC_02423</name>
</gene>
<reference evidence="1" key="1">
    <citation type="submission" date="2007-11" db="EMBL/GenBank/DDBJ databases">
        <authorList>
            <person name="Fulton L."/>
            <person name="Clifton S."/>
            <person name="Fulton B."/>
            <person name="Xu J."/>
            <person name="Minx P."/>
            <person name="Pepin K.H."/>
            <person name="Johnson M."/>
            <person name="Thiruvilangam P."/>
            <person name="Bhonagiri V."/>
            <person name="Nash W.E."/>
            <person name="Mardis E.R."/>
            <person name="Wilson R.K."/>
        </authorList>
    </citation>
    <scope>NUCLEOTIDE SEQUENCE [LARGE SCALE GENOMIC DNA]</scope>
    <source>
        <strain evidence="1">DSM 14662</strain>
    </source>
</reference>
<evidence type="ECO:0000313" key="1">
    <source>
        <dbReference type="EMBL" id="EDR97193.1"/>
    </source>
</evidence>
<keyword evidence="2" id="KW-1185">Reference proteome</keyword>
<accession>B0MF88</accession>
<organism evidence="1 2">
    <name type="scientific">Anaerostipes caccae (strain DSM 14662 / CCUG 47493 / JCM 13470 / NCIMB 13811 / L1-92)</name>
    <dbReference type="NCBI Taxonomy" id="411490"/>
    <lineage>
        <taxon>Bacteria</taxon>
        <taxon>Bacillati</taxon>
        <taxon>Bacillota</taxon>
        <taxon>Clostridia</taxon>
        <taxon>Lachnospirales</taxon>
        <taxon>Lachnospiraceae</taxon>
        <taxon>Anaerostipes</taxon>
    </lineage>
</organism>